<proteinExistence type="predicted"/>
<dbReference type="EMBL" id="JAVHUY010000010">
    <property type="protein sequence ID" value="MDQ7905507.1"/>
    <property type="molecule type" value="Genomic_DNA"/>
</dbReference>
<organism evidence="1 2">
    <name type="scientific">Phytohabitans maris</name>
    <dbReference type="NCBI Taxonomy" id="3071409"/>
    <lineage>
        <taxon>Bacteria</taxon>
        <taxon>Bacillati</taxon>
        <taxon>Actinomycetota</taxon>
        <taxon>Actinomycetes</taxon>
        <taxon>Micromonosporales</taxon>
        <taxon>Micromonosporaceae</taxon>
    </lineage>
</organism>
<dbReference type="Proteomes" id="UP001230908">
    <property type="component" value="Unassembled WGS sequence"/>
</dbReference>
<evidence type="ECO:0000313" key="2">
    <source>
        <dbReference type="Proteomes" id="UP001230908"/>
    </source>
</evidence>
<evidence type="ECO:0000313" key="1">
    <source>
        <dbReference type="EMBL" id="MDQ7905507.1"/>
    </source>
</evidence>
<keyword evidence="2" id="KW-1185">Reference proteome</keyword>
<comment type="caution">
    <text evidence="1">The sequence shown here is derived from an EMBL/GenBank/DDBJ whole genome shotgun (WGS) entry which is preliminary data.</text>
</comment>
<name>A0ABU0ZGN8_9ACTN</name>
<sequence length="181" mass="19360">MSAPVLARKVAEAAILPCPKWCDGSCAEWTDKDGSTSHWGDFAEVVVDSHERSKVAISVTLTQIDSASEGRGDADVHLVSGRLGEDFRFTAATARQLAGGLLNAADTADPLPAGVTQILAEEIHVGDEIETPDGWQAAYMIMIDSRARSVAAFTDERDASDTDGWPFEFGDPVTVRRAVAR</sequence>
<accession>A0ABU0ZGN8</accession>
<gene>
    <name evidence="1" type="ORF">RB614_13335</name>
</gene>
<dbReference type="Pfam" id="PF21848">
    <property type="entry name" value="DUF6907"/>
    <property type="match status" value="1"/>
</dbReference>
<protein>
    <submittedName>
        <fullName evidence="1">Uncharacterized protein</fullName>
    </submittedName>
</protein>
<dbReference type="RefSeq" id="WP_308712773.1">
    <property type="nucleotide sequence ID" value="NZ_JAVHUY010000010.1"/>
</dbReference>
<reference evidence="1 2" key="1">
    <citation type="submission" date="2023-08" db="EMBL/GenBank/DDBJ databases">
        <title>Phytohabitans sansha sp. nov., isolated from marine sediment.</title>
        <authorList>
            <person name="Zhao Y."/>
            <person name="Yi K."/>
        </authorList>
    </citation>
    <scope>NUCLEOTIDE SEQUENCE [LARGE SCALE GENOMIC DNA]</scope>
    <source>
        <strain evidence="1 2">ZYX-F-186</strain>
    </source>
</reference>
<dbReference type="InterPro" id="IPR054202">
    <property type="entry name" value="DUF6907"/>
</dbReference>